<name>A0A0A9DVH1_ARUDO</name>
<keyword evidence="1" id="KW-1133">Transmembrane helix</keyword>
<keyword evidence="1" id="KW-0472">Membrane</keyword>
<proteinExistence type="predicted"/>
<dbReference type="AlphaFoldDB" id="A0A0A9DVH1"/>
<sequence length="85" mass="9415">MTSWKHFARVSSAPSTWDVCLHSVVHCVASGRPIFYCKVQTAFWLDFLITADMYTLVCMAEMEAAQFNCSVIFMICIAGAGGALR</sequence>
<dbReference type="EMBL" id="GBRH01210118">
    <property type="protein sequence ID" value="JAD87777.1"/>
    <property type="molecule type" value="Transcribed_RNA"/>
</dbReference>
<accession>A0A0A9DVH1</accession>
<reference evidence="2" key="2">
    <citation type="journal article" date="2015" name="Data Brief">
        <title>Shoot transcriptome of the giant reed, Arundo donax.</title>
        <authorList>
            <person name="Barrero R.A."/>
            <person name="Guerrero F.D."/>
            <person name="Moolhuijzen P."/>
            <person name="Goolsby J.A."/>
            <person name="Tidwell J."/>
            <person name="Bellgard S.E."/>
            <person name="Bellgard M.I."/>
        </authorList>
    </citation>
    <scope>NUCLEOTIDE SEQUENCE</scope>
    <source>
        <tissue evidence="2">Shoot tissue taken approximately 20 cm above the soil surface</tissue>
    </source>
</reference>
<protein>
    <submittedName>
        <fullName evidence="2">Uncharacterized protein</fullName>
    </submittedName>
</protein>
<evidence type="ECO:0000256" key="1">
    <source>
        <dbReference type="SAM" id="Phobius"/>
    </source>
</evidence>
<reference evidence="2" key="1">
    <citation type="submission" date="2014-09" db="EMBL/GenBank/DDBJ databases">
        <authorList>
            <person name="Magalhaes I.L.F."/>
            <person name="Oliveira U."/>
            <person name="Santos F.R."/>
            <person name="Vidigal T.H.D.A."/>
            <person name="Brescovit A.D."/>
            <person name="Santos A.J."/>
        </authorList>
    </citation>
    <scope>NUCLEOTIDE SEQUENCE</scope>
    <source>
        <tissue evidence="2">Shoot tissue taken approximately 20 cm above the soil surface</tissue>
    </source>
</reference>
<keyword evidence="1" id="KW-0812">Transmembrane</keyword>
<evidence type="ECO:0000313" key="2">
    <source>
        <dbReference type="EMBL" id="JAD87777.1"/>
    </source>
</evidence>
<feature type="transmembrane region" description="Helical" evidence="1">
    <location>
        <begin position="64"/>
        <end position="84"/>
    </location>
</feature>
<organism evidence="2">
    <name type="scientific">Arundo donax</name>
    <name type="common">Giant reed</name>
    <name type="synonym">Donax arundinaceus</name>
    <dbReference type="NCBI Taxonomy" id="35708"/>
    <lineage>
        <taxon>Eukaryota</taxon>
        <taxon>Viridiplantae</taxon>
        <taxon>Streptophyta</taxon>
        <taxon>Embryophyta</taxon>
        <taxon>Tracheophyta</taxon>
        <taxon>Spermatophyta</taxon>
        <taxon>Magnoliopsida</taxon>
        <taxon>Liliopsida</taxon>
        <taxon>Poales</taxon>
        <taxon>Poaceae</taxon>
        <taxon>PACMAD clade</taxon>
        <taxon>Arundinoideae</taxon>
        <taxon>Arundineae</taxon>
        <taxon>Arundo</taxon>
    </lineage>
</organism>